<organism evidence="7 8">
    <name type="scientific">Ochrobactrum soli</name>
    <dbReference type="NCBI Taxonomy" id="2448455"/>
    <lineage>
        <taxon>Bacteria</taxon>
        <taxon>Pseudomonadati</taxon>
        <taxon>Pseudomonadota</taxon>
        <taxon>Alphaproteobacteria</taxon>
        <taxon>Hyphomicrobiales</taxon>
        <taxon>Brucellaceae</taxon>
        <taxon>Brucella/Ochrobactrum group</taxon>
        <taxon>Ochrobactrum</taxon>
    </lineage>
</organism>
<dbReference type="Gene3D" id="3.90.76.10">
    <property type="entry name" value="Dipeptide-binding Protein, Domain 1"/>
    <property type="match status" value="1"/>
</dbReference>
<gene>
    <name evidence="7" type="ORF">OHAE_4536</name>
</gene>
<feature type="signal peptide" evidence="5">
    <location>
        <begin position="1"/>
        <end position="41"/>
    </location>
</feature>
<dbReference type="InterPro" id="IPR000914">
    <property type="entry name" value="SBP_5_dom"/>
</dbReference>
<dbReference type="PANTHER" id="PTHR30290">
    <property type="entry name" value="PERIPLASMIC BINDING COMPONENT OF ABC TRANSPORTER"/>
    <property type="match status" value="1"/>
</dbReference>
<dbReference type="PANTHER" id="PTHR30290:SF83">
    <property type="entry name" value="ABC TRANSPORTER SUBSTRATE-BINDING PROTEIN"/>
    <property type="match status" value="1"/>
</dbReference>
<dbReference type="InterPro" id="IPR030678">
    <property type="entry name" value="Peptide/Ni-bd"/>
</dbReference>
<dbReference type="GO" id="GO:0015833">
    <property type="term" value="P:peptide transport"/>
    <property type="evidence" value="ECO:0007669"/>
    <property type="project" value="TreeGrafter"/>
</dbReference>
<keyword evidence="5" id="KW-0732">Signal</keyword>
<feature type="chain" id="PRO_5015145652" evidence="5">
    <location>
        <begin position="42"/>
        <end position="550"/>
    </location>
</feature>
<dbReference type="Proteomes" id="UP000246073">
    <property type="component" value="Unassembled WGS sequence"/>
</dbReference>
<dbReference type="AlphaFoldDB" id="A0A2P9HCB2"/>
<dbReference type="CDD" id="cd00995">
    <property type="entry name" value="PBP2_NikA_DppA_OppA_like"/>
    <property type="match status" value="1"/>
</dbReference>
<evidence type="ECO:0000259" key="6">
    <source>
        <dbReference type="Pfam" id="PF00496"/>
    </source>
</evidence>
<evidence type="ECO:0000256" key="4">
    <source>
        <dbReference type="ARBA" id="ARBA00022764"/>
    </source>
</evidence>
<keyword evidence="3" id="KW-0813">Transport</keyword>
<reference evidence="8" key="1">
    <citation type="submission" date="2017-12" db="EMBL/GenBank/DDBJ databases">
        <authorList>
            <person name="Diaz M."/>
        </authorList>
    </citation>
    <scope>NUCLEOTIDE SEQUENCE [LARGE SCALE GENOMIC DNA]</scope>
    <source>
        <strain evidence="8">FI11154</strain>
    </source>
</reference>
<feature type="domain" description="Solute-binding protein family 5" evidence="6">
    <location>
        <begin position="94"/>
        <end position="460"/>
    </location>
</feature>
<keyword evidence="4" id="KW-0574">Periplasm</keyword>
<dbReference type="Gene3D" id="3.40.190.10">
    <property type="entry name" value="Periplasmic binding protein-like II"/>
    <property type="match status" value="1"/>
</dbReference>
<name>A0A2P9HCB2_9HYPH</name>
<dbReference type="GO" id="GO:0043190">
    <property type="term" value="C:ATP-binding cassette (ABC) transporter complex"/>
    <property type="evidence" value="ECO:0007669"/>
    <property type="project" value="InterPro"/>
</dbReference>
<sequence length="550" mass="61323">MRCLNTFIHPIYKNQKGKIMRKFALLAAVSVALLAGTAAFAADTPRSGGVVNFVAPYGDSFSTLDIQASPATQDEFYAKAIHRTLYDWDADLNKPVLALATDVGVSDDKLVYTYKLRQDAFFHDGKPLTADDIIWSYTRIMDPKKAMPPARYIAEIKGAEDYAQGKAKEISGLKKIDDHTLEITLKQPIDPGFQFMRNNTAIYPVGQGDSEEFQRHPIGLGPYKFAEYVPGSRLTVEKWDKYYDNGKPYADKINIMIMGDAAARDVAFRNKEIDVAVLGPAQYSTYRADPELGKNMLEVAEAYTRAVGFNPDFKPFQDKRVRQAINYAIDSDLIIKRLVKDKAYRAVGWLPNSSPAFDKDAKPYPYDPEKAKALLAEAGYPDGFEFELTATQNESWGLTIVQAIIPMLAKVGIKVKAKPVEASVLADVVPAGNFQAYMWSLESGPDALTAMQCFYSTTPQSACNYQKFSNAEFDKIVDAAKAAKTDEEKNELLKKANNLLQDEAPVWFFNYNKAVMAHQPWLHGLQPNAAEIAIQSYEKLWVDDTVPSGR</sequence>
<evidence type="ECO:0000313" key="8">
    <source>
        <dbReference type="Proteomes" id="UP000246073"/>
    </source>
</evidence>
<dbReference type="GO" id="GO:0030288">
    <property type="term" value="C:outer membrane-bounded periplasmic space"/>
    <property type="evidence" value="ECO:0007669"/>
    <property type="project" value="UniProtKB-ARBA"/>
</dbReference>
<dbReference type="InterPro" id="IPR039424">
    <property type="entry name" value="SBP_5"/>
</dbReference>
<evidence type="ECO:0000256" key="3">
    <source>
        <dbReference type="ARBA" id="ARBA00022448"/>
    </source>
</evidence>
<dbReference type="Gene3D" id="3.10.105.10">
    <property type="entry name" value="Dipeptide-binding Protein, Domain 3"/>
    <property type="match status" value="1"/>
</dbReference>
<dbReference type="EMBL" id="OOFM01000001">
    <property type="protein sequence ID" value="SPL61744.1"/>
    <property type="molecule type" value="Genomic_DNA"/>
</dbReference>
<evidence type="ECO:0000256" key="1">
    <source>
        <dbReference type="ARBA" id="ARBA00004418"/>
    </source>
</evidence>
<proteinExistence type="inferred from homology"/>
<protein>
    <submittedName>
        <fullName evidence="7">Dipeptide-binding ABC transporter, periplasmic substrate-binding component (TC 3.A.1.5.2)</fullName>
    </submittedName>
</protein>
<comment type="similarity">
    <text evidence="2">Belongs to the bacterial solute-binding protein 5 family.</text>
</comment>
<accession>A0A2P9HCB2</accession>
<comment type="subcellular location">
    <subcellularLocation>
        <location evidence="1">Periplasm</location>
    </subcellularLocation>
</comment>
<evidence type="ECO:0000256" key="2">
    <source>
        <dbReference type="ARBA" id="ARBA00005695"/>
    </source>
</evidence>
<evidence type="ECO:0000256" key="5">
    <source>
        <dbReference type="SAM" id="SignalP"/>
    </source>
</evidence>
<dbReference type="GO" id="GO:1904680">
    <property type="term" value="F:peptide transmembrane transporter activity"/>
    <property type="evidence" value="ECO:0007669"/>
    <property type="project" value="TreeGrafter"/>
</dbReference>
<dbReference type="SUPFAM" id="SSF53850">
    <property type="entry name" value="Periplasmic binding protein-like II"/>
    <property type="match status" value="1"/>
</dbReference>
<dbReference type="PIRSF" id="PIRSF002741">
    <property type="entry name" value="MppA"/>
    <property type="match status" value="1"/>
</dbReference>
<dbReference type="Pfam" id="PF00496">
    <property type="entry name" value="SBP_bac_5"/>
    <property type="match status" value="1"/>
</dbReference>
<evidence type="ECO:0000313" key="7">
    <source>
        <dbReference type="EMBL" id="SPL61744.1"/>
    </source>
</evidence>